<dbReference type="PANTHER" id="PTHR18952">
    <property type="entry name" value="CARBONIC ANHYDRASE"/>
    <property type="match status" value="1"/>
</dbReference>
<dbReference type="GO" id="GO:0004089">
    <property type="term" value="F:carbonate dehydratase activity"/>
    <property type="evidence" value="ECO:0007669"/>
    <property type="project" value="InterPro"/>
</dbReference>
<dbReference type="CDD" id="cd00326">
    <property type="entry name" value="alpha_CA"/>
    <property type="match status" value="1"/>
</dbReference>
<dbReference type="Proteomes" id="UP000053660">
    <property type="component" value="Unassembled WGS sequence"/>
</dbReference>
<gene>
    <name evidence="3" type="ORF">OESDEN_00157</name>
</gene>
<dbReference type="GO" id="GO:0005737">
    <property type="term" value="C:cytoplasm"/>
    <property type="evidence" value="ECO:0007669"/>
    <property type="project" value="TreeGrafter"/>
</dbReference>
<name>A0A0B1TQJ4_OESDE</name>
<dbReference type="Gene3D" id="3.10.200.10">
    <property type="entry name" value="Alpha carbonic anhydrase"/>
    <property type="match status" value="1"/>
</dbReference>
<dbReference type="AlphaFoldDB" id="A0A0B1TQJ4"/>
<dbReference type="EMBL" id="KN549203">
    <property type="protein sequence ID" value="KHJ99818.1"/>
    <property type="molecule type" value="Genomic_DNA"/>
</dbReference>
<dbReference type="PANTHER" id="PTHR18952:SF250">
    <property type="entry name" value="CARBONIC ANHYDRASE 5-RELATED"/>
    <property type="match status" value="1"/>
</dbReference>
<comment type="similarity">
    <text evidence="1">Belongs to the alpha-carbonic anhydrase family.</text>
</comment>
<keyword evidence="4" id="KW-1185">Reference proteome</keyword>
<dbReference type="SUPFAM" id="SSF51069">
    <property type="entry name" value="Carbonic anhydrase"/>
    <property type="match status" value="1"/>
</dbReference>
<dbReference type="GO" id="GO:0008270">
    <property type="term" value="F:zinc ion binding"/>
    <property type="evidence" value="ECO:0007669"/>
    <property type="project" value="InterPro"/>
</dbReference>
<dbReference type="InterPro" id="IPR023561">
    <property type="entry name" value="Carbonic_anhydrase_a-class"/>
</dbReference>
<evidence type="ECO:0000256" key="1">
    <source>
        <dbReference type="ARBA" id="ARBA00010718"/>
    </source>
</evidence>
<dbReference type="Pfam" id="PF00194">
    <property type="entry name" value="Carb_anhydrase"/>
    <property type="match status" value="1"/>
</dbReference>
<dbReference type="InterPro" id="IPR036398">
    <property type="entry name" value="CA_dom_sf"/>
</dbReference>
<proteinExistence type="inferred from homology"/>
<feature type="domain" description="Alpha-carbonic anhydrase" evidence="2">
    <location>
        <begin position="1"/>
        <end position="134"/>
    </location>
</feature>
<accession>A0A0B1TQJ4</accession>
<sequence>MGGLHYPGELHLVHVRHDLTLPEAIRKPDGIAVVGVFLLIGHDGSSTAAVSSVLENTLFPGNRSTVQGFRARPLLPAHTEAFYRYEGSLTTPGCDEAVIWTVLADPISITRSQVKHKFWHLWVPVNLTGLFESH</sequence>
<dbReference type="SMART" id="SM01057">
    <property type="entry name" value="Carb_anhydrase"/>
    <property type="match status" value="1"/>
</dbReference>
<evidence type="ECO:0000313" key="4">
    <source>
        <dbReference type="Proteomes" id="UP000053660"/>
    </source>
</evidence>
<dbReference type="PROSITE" id="PS51144">
    <property type="entry name" value="ALPHA_CA_2"/>
    <property type="match status" value="1"/>
</dbReference>
<protein>
    <submittedName>
        <fullName evidence="3">Carbonate dehydratase, eukaryotic-type</fullName>
    </submittedName>
</protein>
<dbReference type="OrthoDB" id="429145at2759"/>
<evidence type="ECO:0000313" key="3">
    <source>
        <dbReference type="EMBL" id="KHJ99818.1"/>
    </source>
</evidence>
<dbReference type="InterPro" id="IPR001148">
    <property type="entry name" value="CA_dom"/>
</dbReference>
<evidence type="ECO:0000259" key="2">
    <source>
        <dbReference type="PROSITE" id="PS51144"/>
    </source>
</evidence>
<reference evidence="3 4" key="1">
    <citation type="submission" date="2014-03" db="EMBL/GenBank/DDBJ databases">
        <title>Draft genome of the hookworm Oesophagostomum dentatum.</title>
        <authorList>
            <person name="Mitreva M."/>
        </authorList>
    </citation>
    <scope>NUCLEOTIDE SEQUENCE [LARGE SCALE GENOMIC DNA]</scope>
    <source>
        <strain evidence="3 4">OD-Hann</strain>
    </source>
</reference>
<organism evidence="3 4">
    <name type="scientific">Oesophagostomum dentatum</name>
    <name type="common">Nodular worm</name>
    <dbReference type="NCBI Taxonomy" id="61180"/>
    <lineage>
        <taxon>Eukaryota</taxon>
        <taxon>Metazoa</taxon>
        <taxon>Ecdysozoa</taxon>
        <taxon>Nematoda</taxon>
        <taxon>Chromadorea</taxon>
        <taxon>Rhabditida</taxon>
        <taxon>Rhabditina</taxon>
        <taxon>Rhabditomorpha</taxon>
        <taxon>Strongyloidea</taxon>
        <taxon>Strongylidae</taxon>
        <taxon>Oesophagostomum</taxon>
    </lineage>
</organism>